<feature type="transmembrane region" description="Helical" evidence="1">
    <location>
        <begin position="188"/>
        <end position="206"/>
    </location>
</feature>
<feature type="transmembrane region" description="Helical" evidence="1">
    <location>
        <begin position="136"/>
        <end position="153"/>
    </location>
</feature>
<gene>
    <name evidence="3" type="ORF">M3B43_03955</name>
</gene>
<feature type="transmembrane region" description="Helical" evidence="1">
    <location>
        <begin position="263"/>
        <end position="288"/>
    </location>
</feature>
<dbReference type="InterPro" id="IPR000326">
    <property type="entry name" value="PAP2/HPO"/>
</dbReference>
<feature type="transmembrane region" description="Helical" evidence="1">
    <location>
        <begin position="95"/>
        <end position="116"/>
    </location>
</feature>
<organism evidence="3 4">
    <name type="scientific">Nesterenkonia massiliensis</name>
    <dbReference type="NCBI Taxonomy" id="1232429"/>
    <lineage>
        <taxon>Bacteria</taxon>
        <taxon>Bacillati</taxon>
        <taxon>Actinomycetota</taxon>
        <taxon>Actinomycetes</taxon>
        <taxon>Micrococcales</taxon>
        <taxon>Micrococcaceae</taxon>
        <taxon>Nesterenkonia</taxon>
    </lineage>
</organism>
<comment type="caution">
    <text evidence="3">The sequence shown here is derived from an EMBL/GenBank/DDBJ whole genome shotgun (WGS) entry which is preliminary data.</text>
</comment>
<reference evidence="3 4" key="1">
    <citation type="submission" date="2022-04" db="EMBL/GenBank/DDBJ databases">
        <title>Human microbiome associated bacterial genomes.</title>
        <authorList>
            <person name="Sandstrom S."/>
            <person name="Salamzade R."/>
            <person name="Kalan L.R."/>
        </authorList>
    </citation>
    <scope>NUCLEOTIDE SEQUENCE [LARGE SCALE GENOMIC DNA]</scope>
    <source>
        <strain evidence="4">p3-SID767</strain>
    </source>
</reference>
<feature type="transmembrane region" description="Helical" evidence="1">
    <location>
        <begin position="226"/>
        <end position="251"/>
    </location>
</feature>
<dbReference type="Gene3D" id="1.20.144.10">
    <property type="entry name" value="Phosphatidic acid phosphatase type 2/haloperoxidase"/>
    <property type="match status" value="1"/>
</dbReference>
<dbReference type="Pfam" id="PF01569">
    <property type="entry name" value="PAP2"/>
    <property type="match status" value="1"/>
</dbReference>
<feature type="transmembrane region" description="Helical" evidence="1">
    <location>
        <begin position="160"/>
        <end position="182"/>
    </location>
</feature>
<dbReference type="RefSeq" id="WP_260072628.1">
    <property type="nucleotide sequence ID" value="NZ_JALXMO010000006.1"/>
</dbReference>
<dbReference type="InterPro" id="IPR036938">
    <property type="entry name" value="PAP2/HPO_sf"/>
</dbReference>
<dbReference type="Proteomes" id="UP001205046">
    <property type="component" value="Unassembled WGS sequence"/>
</dbReference>
<sequence>MSAASTPLRPPARRTGLWIAGMLLCSALFILLYEYFVRTTSGQILDNVMRITADYFEHPLPPLNPENRWIAVYIVAPAAVLFAGITLARQKFLSALIAIGTVLAANISTQVLKYGWLDRPDLANNPEYWTANSLPSGHATIAASVAVAVFLVASPRQRPFIGLLAAFWGGGWGAYIFIEAWHRPSDMIAAYLVVAVWGLVGGWLIMRVDPKGNTVIYEEEPSVAPAAVLCWFFGIILSAAAGLCFLFAGGWSGIFAAMDDPTLWHWLAGALLSFGPAFLLAGAGINFFGAEAGRRMRGAPVPSPRGERVRYPVPPEYRELYERV</sequence>
<evidence type="ECO:0000313" key="3">
    <source>
        <dbReference type="EMBL" id="MCT1606493.1"/>
    </source>
</evidence>
<evidence type="ECO:0000259" key="2">
    <source>
        <dbReference type="Pfam" id="PF01569"/>
    </source>
</evidence>
<name>A0ABT2HP86_9MICC</name>
<evidence type="ECO:0000313" key="4">
    <source>
        <dbReference type="Proteomes" id="UP001205046"/>
    </source>
</evidence>
<feature type="transmembrane region" description="Helical" evidence="1">
    <location>
        <begin position="16"/>
        <end position="36"/>
    </location>
</feature>
<feature type="domain" description="Phosphatidic acid phosphatase type 2/haloperoxidase" evidence="2">
    <location>
        <begin position="95"/>
        <end position="200"/>
    </location>
</feature>
<keyword evidence="1" id="KW-0812">Transmembrane</keyword>
<protein>
    <submittedName>
        <fullName evidence="3">Phosphatase PAP2 family protein</fullName>
    </submittedName>
</protein>
<dbReference type="SUPFAM" id="SSF48317">
    <property type="entry name" value="Acid phosphatase/Vanadium-dependent haloperoxidase"/>
    <property type="match status" value="1"/>
</dbReference>
<keyword evidence="1" id="KW-1133">Transmembrane helix</keyword>
<keyword evidence="4" id="KW-1185">Reference proteome</keyword>
<keyword evidence="1" id="KW-0472">Membrane</keyword>
<evidence type="ECO:0000256" key="1">
    <source>
        <dbReference type="SAM" id="Phobius"/>
    </source>
</evidence>
<dbReference type="EMBL" id="JALXMO010000006">
    <property type="protein sequence ID" value="MCT1606493.1"/>
    <property type="molecule type" value="Genomic_DNA"/>
</dbReference>
<accession>A0ABT2HP86</accession>
<proteinExistence type="predicted"/>